<sequence>MEQNNEDDYFRMTASDEEREDLILQTFSPGDESVETSTPLNPPLTGQLLEELGLSSGVSPSFWARGSNKNHVCSLEEEQDRLSQLEEEEEKNVLLGVWKSCVCCCPIFIGVAIAVYLLAFVAFVPKFGQTILDQATMNVVSMYMKNATNATITLNATVELHDIGEISATVFESQVDVIHSGIVIASVTLPELDTVGGEPLHFNMESELVVKNISAFTEATADILKGKGGYWYFQGKVDVSTYAMGFDRRFTVDLYKELLIPATLLEDVRGFDVEVMEGSGKEDSFSISAKTSFFSSSILEMHHLGLLEFYLEVPVFENGDLLANGGRDNNTIKVARVTIPDFNLVQGTNEYPLSGLVVKNVENEHTLSQFLSNFLNGIDQPAVLRGPVNAESPFLNEVLRQDITFEGLKDNKPIDMSFLSKDTFNGYNVKVPGVGRFHHRGAEVIAHNPLGVKIAMANITSEVMLAEPLGYDLENRMFGSWTCNVSSDLAKLYTAPGMWINEPTKEPIVEMGPHERVTFFLPGGPLDHQIQQPPCKVLGVPVAGKFDCCMVSVQIAAACRAKQSGNRFFNVNIETSFILHLGEFRLPLHFSQTQTSTLYEDALTKGFAMDGYMKCSDFDFVK</sequence>
<gene>
    <name evidence="3" type="ORF">QSP1433_LOCUS15066</name>
</gene>
<evidence type="ECO:0000256" key="1">
    <source>
        <dbReference type="SAM" id="Coils"/>
    </source>
</evidence>
<organism evidence="3">
    <name type="scientific">Mucochytrium quahogii</name>
    <dbReference type="NCBI Taxonomy" id="96639"/>
    <lineage>
        <taxon>Eukaryota</taxon>
        <taxon>Sar</taxon>
        <taxon>Stramenopiles</taxon>
        <taxon>Bigyra</taxon>
        <taxon>Labyrinthulomycetes</taxon>
        <taxon>Thraustochytrida</taxon>
        <taxon>Thraustochytriidae</taxon>
        <taxon>Mucochytrium</taxon>
    </lineage>
</organism>
<dbReference type="InterPro" id="IPR046368">
    <property type="entry name" value="Tag1"/>
</dbReference>
<accession>A0A7S2SMV3</accession>
<dbReference type="PANTHER" id="PTHR35895">
    <property type="entry name" value="CHROMOSOME 16, WHOLE GENOME SHOTGUN SEQUENCE"/>
    <property type="match status" value="1"/>
</dbReference>
<dbReference type="AlphaFoldDB" id="A0A7S2SMV3"/>
<proteinExistence type="predicted"/>
<evidence type="ECO:0000256" key="2">
    <source>
        <dbReference type="SAM" id="Phobius"/>
    </source>
</evidence>
<keyword evidence="2" id="KW-0472">Membrane</keyword>
<name>A0A7S2SMV3_9STRA</name>
<evidence type="ECO:0000313" key="3">
    <source>
        <dbReference type="EMBL" id="CAD9702862.1"/>
    </source>
</evidence>
<protein>
    <submittedName>
        <fullName evidence="3">Uncharacterized protein</fullName>
    </submittedName>
</protein>
<feature type="coiled-coil region" evidence="1">
    <location>
        <begin position="68"/>
        <end position="95"/>
    </location>
</feature>
<feature type="transmembrane region" description="Helical" evidence="2">
    <location>
        <begin position="101"/>
        <end position="124"/>
    </location>
</feature>
<keyword evidence="1" id="KW-0175">Coiled coil</keyword>
<reference evidence="3" key="1">
    <citation type="submission" date="2021-01" db="EMBL/GenBank/DDBJ databases">
        <authorList>
            <person name="Corre E."/>
            <person name="Pelletier E."/>
            <person name="Niang G."/>
            <person name="Scheremetjew M."/>
            <person name="Finn R."/>
            <person name="Kale V."/>
            <person name="Holt S."/>
            <person name="Cochrane G."/>
            <person name="Meng A."/>
            <person name="Brown T."/>
            <person name="Cohen L."/>
        </authorList>
    </citation>
    <scope>NUCLEOTIDE SEQUENCE</scope>
    <source>
        <strain evidence="3">NY070348D</strain>
    </source>
</reference>
<dbReference type="PANTHER" id="PTHR35895:SF1">
    <property type="entry name" value="LIPID-BINDING SERUM GLYCOPROTEIN C-TERMINAL DOMAIN-CONTAINING PROTEIN"/>
    <property type="match status" value="1"/>
</dbReference>
<dbReference type="GO" id="GO:0016020">
    <property type="term" value="C:membrane"/>
    <property type="evidence" value="ECO:0007669"/>
    <property type="project" value="TreeGrafter"/>
</dbReference>
<keyword evidence="2" id="KW-1133">Transmembrane helix</keyword>
<dbReference type="EMBL" id="HBHK01023940">
    <property type="protein sequence ID" value="CAD9702862.1"/>
    <property type="molecule type" value="Transcribed_RNA"/>
</dbReference>
<keyword evidence="2" id="KW-0812">Transmembrane</keyword>